<dbReference type="AlphaFoldDB" id="A0A0C3Q3K3"/>
<dbReference type="Proteomes" id="UP000054248">
    <property type="component" value="Unassembled WGS sequence"/>
</dbReference>
<name>A0A0C3Q3K3_9AGAM</name>
<protein>
    <submittedName>
        <fullName evidence="1">Uncharacterized protein</fullName>
    </submittedName>
</protein>
<keyword evidence="2" id="KW-1185">Reference proteome</keyword>
<dbReference type="HOGENOM" id="CLU_2147731_0_0_1"/>
<sequence length="113" mass="12169">MRTEHSDVYFDEIPKPSPPLLAAIHTIAMGRTASPGTRWHRYPGSGVTVSVSTPFPRTFSRPSKCGLQRARSYAILVVEPSKPPALNYVDAQQSIPISILPSAVAPAPPPPPD</sequence>
<gene>
    <name evidence="1" type="ORF">M407DRAFT_246687</name>
</gene>
<accession>A0A0C3Q3K3</accession>
<evidence type="ECO:0000313" key="2">
    <source>
        <dbReference type="Proteomes" id="UP000054248"/>
    </source>
</evidence>
<reference evidence="2" key="2">
    <citation type="submission" date="2015-01" db="EMBL/GenBank/DDBJ databases">
        <title>Evolutionary Origins and Diversification of the Mycorrhizal Mutualists.</title>
        <authorList>
            <consortium name="DOE Joint Genome Institute"/>
            <consortium name="Mycorrhizal Genomics Consortium"/>
            <person name="Kohler A."/>
            <person name="Kuo A."/>
            <person name="Nagy L.G."/>
            <person name="Floudas D."/>
            <person name="Copeland A."/>
            <person name="Barry K.W."/>
            <person name="Cichocki N."/>
            <person name="Veneault-Fourrey C."/>
            <person name="LaButti K."/>
            <person name="Lindquist E.A."/>
            <person name="Lipzen A."/>
            <person name="Lundell T."/>
            <person name="Morin E."/>
            <person name="Murat C."/>
            <person name="Riley R."/>
            <person name="Ohm R."/>
            <person name="Sun H."/>
            <person name="Tunlid A."/>
            <person name="Henrissat B."/>
            <person name="Grigoriev I.V."/>
            <person name="Hibbett D.S."/>
            <person name="Martin F."/>
        </authorList>
    </citation>
    <scope>NUCLEOTIDE SEQUENCE [LARGE SCALE GENOMIC DNA]</scope>
    <source>
        <strain evidence="2">MUT 4182</strain>
    </source>
</reference>
<organism evidence="1 2">
    <name type="scientific">Tulasnella calospora MUT 4182</name>
    <dbReference type="NCBI Taxonomy" id="1051891"/>
    <lineage>
        <taxon>Eukaryota</taxon>
        <taxon>Fungi</taxon>
        <taxon>Dikarya</taxon>
        <taxon>Basidiomycota</taxon>
        <taxon>Agaricomycotina</taxon>
        <taxon>Agaricomycetes</taxon>
        <taxon>Cantharellales</taxon>
        <taxon>Tulasnellaceae</taxon>
        <taxon>Tulasnella</taxon>
    </lineage>
</organism>
<dbReference type="EMBL" id="KN823357">
    <property type="protein sequence ID" value="KIO17651.1"/>
    <property type="molecule type" value="Genomic_DNA"/>
</dbReference>
<evidence type="ECO:0000313" key="1">
    <source>
        <dbReference type="EMBL" id="KIO17651.1"/>
    </source>
</evidence>
<reference evidence="1 2" key="1">
    <citation type="submission" date="2014-04" db="EMBL/GenBank/DDBJ databases">
        <authorList>
            <consortium name="DOE Joint Genome Institute"/>
            <person name="Kuo A."/>
            <person name="Girlanda M."/>
            <person name="Perotto S."/>
            <person name="Kohler A."/>
            <person name="Nagy L.G."/>
            <person name="Floudas D."/>
            <person name="Copeland A."/>
            <person name="Barry K.W."/>
            <person name="Cichocki N."/>
            <person name="Veneault-Fourrey C."/>
            <person name="LaButti K."/>
            <person name="Lindquist E.A."/>
            <person name="Lipzen A."/>
            <person name="Lundell T."/>
            <person name="Morin E."/>
            <person name="Murat C."/>
            <person name="Sun H."/>
            <person name="Tunlid A."/>
            <person name="Henrissat B."/>
            <person name="Grigoriev I.V."/>
            <person name="Hibbett D.S."/>
            <person name="Martin F."/>
            <person name="Nordberg H.P."/>
            <person name="Cantor M.N."/>
            <person name="Hua S.X."/>
        </authorList>
    </citation>
    <scope>NUCLEOTIDE SEQUENCE [LARGE SCALE GENOMIC DNA]</scope>
    <source>
        <strain evidence="1 2">MUT 4182</strain>
    </source>
</reference>
<proteinExistence type="predicted"/>
<feature type="non-terminal residue" evidence="1">
    <location>
        <position position="113"/>
    </location>
</feature>